<reference evidence="1" key="1">
    <citation type="submission" date="2020-03" db="EMBL/GenBank/DDBJ databases">
        <title>The deep terrestrial virosphere.</title>
        <authorList>
            <person name="Holmfeldt K."/>
            <person name="Nilsson E."/>
            <person name="Simone D."/>
            <person name="Lopez-Fernandez M."/>
            <person name="Wu X."/>
            <person name="de Brujin I."/>
            <person name="Lundin D."/>
            <person name="Andersson A."/>
            <person name="Bertilsson S."/>
            <person name="Dopson M."/>
        </authorList>
    </citation>
    <scope>NUCLEOTIDE SEQUENCE</scope>
    <source>
        <strain evidence="1">MM415A06509</strain>
    </source>
</reference>
<dbReference type="AlphaFoldDB" id="A0A6M3JH54"/>
<protein>
    <submittedName>
        <fullName evidence="1">Uncharacterized protein</fullName>
    </submittedName>
</protein>
<dbReference type="EMBL" id="MT141620">
    <property type="protein sequence ID" value="QJA68475.1"/>
    <property type="molecule type" value="Genomic_DNA"/>
</dbReference>
<accession>A0A6M3JH54</accession>
<gene>
    <name evidence="1" type="ORF">MM415A06509_0010</name>
</gene>
<organism evidence="1">
    <name type="scientific">viral metagenome</name>
    <dbReference type="NCBI Taxonomy" id="1070528"/>
    <lineage>
        <taxon>unclassified sequences</taxon>
        <taxon>metagenomes</taxon>
        <taxon>organismal metagenomes</taxon>
    </lineage>
</organism>
<name>A0A6M3JH54_9ZZZZ</name>
<evidence type="ECO:0000313" key="1">
    <source>
        <dbReference type="EMBL" id="QJA68475.1"/>
    </source>
</evidence>
<proteinExistence type="predicted"/>
<sequence>MEKEIKEAEDKVSKLNTIILGPTEVYKFEGRLLFEKTWKLINVAFSGRIRIYEEDMTRDILLVAKEWKDEGERVIYHHKAVIIKRLEIDSFYFAKRFKKLKQIFKENPITKKLYKEMHFLPSGFIPMIKDYLISKSIILKRNT</sequence>